<dbReference type="Gene3D" id="1.10.287.70">
    <property type="match status" value="1"/>
</dbReference>
<evidence type="ECO:0000256" key="6">
    <source>
        <dbReference type="ARBA" id="ARBA00022753"/>
    </source>
</evidence>
<keyword evidence="11" id="KW-0407">Ion channel</keyword>
<dbReference type="GeneID" id="102833038"/>
<comment type="subcellular location">
    <subcellularLocation>
        <location evidence="2">Cell membrane</location>
        <topology evidence="2">Multi-pass membrane protein</topology>
    </subcellularLocation>
    <subcellularLocation>
        <location evidence="1">Endosome membrane</location>
        <topology evidence="1">Multi-pass membrane protein</topology>
    </subcellularLocation>
</comment>
<evidence type="ECO:0000313" key="17">
    <source>
        <dbReference type="RefSeq" id="XP_006831139.1"/>
    </source>
</evidence>
<dbReference type="FunFam" id="1.10.287.70:FF:000033">
    <property type="entry name" value="Mucolipin 1"/>
    <property type="match status" value="1"/>
</dbReference>
<accession>A0A9B0WFQ7</accession>
<dbReference type="Pfam" id="PF08016">
    <property type="entry name" value="PKD_channel"/>
    <property type="match status" value="1"/>
</dbReference>
<evidence type="ECO:0000256" key="12">
    <source>
        <dbReference type="ARBA" id="ARBA00036634"/>
    </source>
</evidence>
<dbReference type="GO" id="GO:0005886">
    <property type="term" value="C:plasma membrane"/>
    <property type="evidence" value="ECO:0007669"/>
    <property type="project" value="UniProtKB-SubCell"/>
</dbReference>
<comment type="catalytic activity">
    <reaction evidence="12">
        <text>Ca(2+)(in) = Ca(2+)(out)</text>
        <dbReference type="Rhea" id="RHEA:29671"/>
        <dbReference type="ChEBI" id="CHEBI:29108"/>
    </reaction>
</comment>
<dbReference type="Pfam" id="PF21381">
    <property type="entry name" value="MCLN_ECD"/>
    <property type="match status" value="1"/>
</dbReference>
<keyword evidence="9 13" id="KW-0472">Membrane</keyword>
<reference evidence="17" key="1">
    <citation type="submission" date="2025-08" db="UniProtKB">
        <authorList>
            <consortium name="RefSeq"/>
        </authorList>
    </citation>
    <scope>IDENTIFICATION</scope>
    <source>
        <tissue evidence="17">Spleen</tissue>
    </source>
</reference>
<dbReference type="Proteomes" id="UP000504623">
    <property type="component" value="Unplaced"/>
</dbReference>
<dbReference type="PANTHER" id="PTHR12127">
    <property type="entry name" value="MUCOLIPIN"/>
    <property type="match status" value="1"/>
</dbReference>
<dbReference type="PANTHER" id="PTHR12127:SF4">
    <property type="entry name" value="MUCOLIPIN-2"/>
    <property type="match status" value="1"/>
</dbReference>
<keyword evidence="8" id="KW-0406">Ion transport</keyword>
<proteinExistence type="predicted"/>
<name>A0A9B0WFQ7_CHRAS</name>
<evidence type="ECO:0000256" key="8">
    <source>
        <dbReference type="ARBA" id="ARBA00023065"/>
    </source>
</evidence>
<dbReference type="InterPro" id="IPR013122">
    <property type="entry name" value="PKD1_2_channel"/>
</dbReference>
<keyword evidence="7 13" id="KW-1133">Transmembrane helix</keyword>
<dbReference type="GO" id="GO:0010008">
    <property type="term" value="C:endosome membrane"/>
    <property type="evidence" value="ECO:0007669"/>
    <property type="project" value="UniProtKB-SubCell"/>
</dbReference>
<evidence type="ECO:0000256" key="10">
    <source>
        <dbReference type="ARBA" id="ARBA00023157"/>
    </source>
</evidence>
<feature type="transmembrane region" description="Helical" evidence="13">
    <location>
        <begin position="340"/>
        <end position="362"/>
    </location>
</feature>
<keyword evidence="16" id="KW-1185">Reference proteome</keyword>
<feature type="domain" description="Polycystin cation channel PKD1/PKD2" evidence="14">
    <location>
        <begin position="343"/>
        <end position="478"/>
    </location>
</feature>
<evidence type="ECO:0000259" key="15">
    <source>
        <dbReference type="Pfam" id="PF21381"/>
    </source>
</evidence>
<evidence type="ECO:0000259" key="14">
    <source>
        <dbReference type="Pfam" id="PF08016"/>
    </source>
</evidence>
<feature type="domain" description="Mucolipin extracytosolic" evidence="15">
    <location>
        <begin position="98"/>
        <end position="240"/>
    </location>
</feature>
<evidence type="ECO:0000256" key="11">
    <source>
        <dbReference type="ARBA" id="ARBA00023303"/>
    </source>
</evidence>
<dbReference type="GO" id="GO:0072345">
    <property type="term" value="F:NAADP-sensitive calcium-release channel activity"/>
    <property type="evidence" value="ECO:0007669"/>
    <property type="project" value="TreeGrafter"/>
</dbReference>
<dbReference type="InterPro" id="IPR049134">
    <property type="entry name" value="MCLN_ECD"/>
</dbReference>
<dbReference type="AlphaFoldDB" id="A0A9B0WFQ7"/>
<keyword evidence="4" id="KW-1003">Cell membrane</keyword>
<dbReference type="OrthoDB" id="263481at2759"/>
<evidence type="ECO:0000256" key="5">
    <source>
        <dbReference type="ARBA" id="ARBA00022692"/>
    </source>
</evidence>
<feature type="transmembrane region" description="Helical" evidence="13">
    <location>
        <begin position="254"/>
        <end position="281"/>
    </location>
</feature>
<feature type="transmembrane region" description="Helical" evidence="13">
    <location>
        <begin position="311"/>
        <end position="328"/>
    </location>
</feature>
<evidence type="ECO:0000313" key="16">
    <source>
        <dbReference type="Proteomes" id="UP000504623"/>
    </source>
</evidence>
<organism evidence="16 17">
    <name type="scientific">Chrysochloris asiatica</name>
    <name type="common">Cape golden mole</name>
    <dbReference type="NCBI Taxonomy" id="185453"/>
    <lineage>
        <taxon>Eukaryota</taxon>
        <taxon>Metazoa</taxon>
        <taxon>Chordata</taxon>
        <taxon>Craniata</taxon>
        <taxon>Vertebrata</taxon>
        <taxon>Euteleostomi</taxon>
        <taxon>Mammalia</taxon>
        <taxon>Eutheria</taxon>
        <taxon>Afrotheria</taxon>
        <taxon>Chrysochloridae</taxon>
        <taxon>Chrysochlorinae</taxon>
        <taxon>Chrysochloris</taxon>
    </lineage>
</organism>
<sequence length="531" mass="61593">MTRMPYGFSQARNPERGSGVFRLTVRNAMAHIDSEVKEEGLREDLKFYFMNPCEKYRARHQIPWKLGLQILKILMVTTQRVLGSAIARRLPGFLLQFVILNKYHQLKNLSLGTFGYGENEDNKIGLKVCKKHYKKGTMLPSNETLNIDSDVEKECIHLDLQVLTKNSQDWKNSSFFRLEFYRLLKVDISFHLKGIDLQTIRSRELPDCYIFQNKITYDNEAHSGKIKIYFASHANIEECKVLNISGSIQKNTQYILVFDAFVIVICLASLILCTRSIVLALKLRKRFLNFFLEKYKRRACNADQWEFINGWYVMVIISDLMTVTGSILKMEIKAKNLTNYDLCSILLGTSTLLVWVGVIRYLGYFQTYNVLILTMQASVPKVLRFCACAGMIYLGYTFCGWVVLGPYHDKFENLGTVAECLFSLVNGDDMFATFAQIQKKSVLVWLFSRLYLYSFISLFIYMILSLFIALITDSYHTIKKYQQNGFPETDLQKFLKECSNKEEHEKEASTFLSCFCCLRRKGSDEHLILFN</sequence>
<dbReference type="InterPro" id="IPR039031">
    <property type="entry name" value="Mucolipin"/>
</dbReference>
<feature type="transmembrane region" description="Helical" evidence="13">
    <location>
        <begin position="382"/>
        <end position="404"/>
    </location>
</feature>
<evidence type="ECO:0000256" key="1">
    <source>
        <dbReference type="ARBA" id="ARBA00004337"/>
    </source>
</evidence>
<evidence type="ECO:0000256" key="13">
    <source>
        <dbReference type="SAM" id="Phobius"/>
    </source>
</evidence>
<keyword evidence="10" id="KW-1015">Disulfide bond</keyword>
<evidence type="ECO:0000256" key="4">
    <source>
        <dbReference type="ARBA" id="ARBA00022475"/>
    </source>
</evidence>
<evidence type="ECO:0000256" key="2">
    <source>
        <dbReference type="ARBA" id="ARBA00004651"/>
    </source>
</evidence>
<keyword evidence="3" id="KW-0813">Transport</keyword>
<dbReference type="RefSeq" id="XP_006831139.1">
    <property type="nucleotide sequence ID" value="XM_006831076.1"/>
</dbReference>
<keyword evidence="5 13" id="KW-0812">Transmembrane</keyword>
<keyword evidence="6" id="KW-0967">Endosome</keyword>
<evidence type="ECO:0000256" key="7">
    <source>
        <dbReference type="ARBA" id="ARBA00022989"/>
    </source>
</evidence>
<dbReference type="CTD" id="255231"/>
<evidence type="ECO:0000256" key="3">
    <source>
        <dbReference type="ARBA" id="ARBA00022448"/>
    </source>
</evidence>
<evidence type="ECO:0000256" key="9">
    <source>
        <dbReference type="ARBA" id="ARBA00023136"/>
    </source>
</evidence>
<gene>
    <name evidence="17" type="primary">MCOLN2</name>
</gene>
<feature type="transmembrane region" description="Helical" evidence="13">
    <location>
        <begin position="450"/>
        <end position="471"/>
    </location>
</feature>
<protein>
    <submittedName>
        <fullName evidence="17">Mucolipin-2</fullName>
    </submittedName>
</protein>